<proteinExistence type="predicted"/>
<keyword evidence="3" id="KW-1185">Reference proteome</keyword>
<dbReference type="PROSITE" id="PS51257">
    <property type="entry name" value="PROKAR_LIPOPROTEIN"/>
    <property type="match status" value="1"/>
</dbReference>
<evidence type="ECO:0000256" key="1">
    <source>
        <dbReference type="SAM" id="Coils"/>
    </source>
</evidence>
<evidence type="ECO:0000313" key="3">
    <source>
        <dbReference type="Proteomes" id="UP000244906"/>
    </source>
</evidence>
<feature type="coiled-coil region" evidence="1">
    <location>
        <begin position="260"/>
        <end position="299"/>
    </location>
</feature>
<dbReference type="AlphaFoldDB" id="A0A2V1GTU4"/>
<organism evidence="2 3">
    <name type="scientific">Pelagibaculum spongiae</name>
    <dbReference type="NCBI Taxonomy" id="2080658"/>
    <lineage>
        <taxon>Bacteria</taxon>
        <taxon>Pseudomonadati</taxon>
        <taxon>Pseudomonadota</taxon>
        <taxon>Gammaproteobacteria</taxon>
        <taxon>Oceanospirillales</taxon>
        <taxon>Pelagibaculum</taxon>
    </lineage>
</organism>
<dbReference type="Proteomes" id="UP000244906">
    <property type="component" value="Unassembled WGS sequence"/>
</dbReference>
<reference evidence="2 3" key="1">
    <citation type="submission" date="2018-04" db="EMBL/GenBank/DDBJ databases">
        <title>Thalassorhabdus spongiae gen. nov., sp. nov., isolated from a marine sponge in South-West Iceland.</title>
        <authorList>
            <person name="Knobloch S."/>
            <person name="Daussin A."/>
            <person name="Johannsson R."/>
            <person name="Marteinsson V.T."/>
        </authorList>
    </citation>
    <scope>NUCLEOTIDE SEQUENCE [LARGE SCALE GENOMIC DNA]</scope>
    <source>
        <strain evidence="2 3">Hp12</strain>
    </source>
</reference>
<dbReference type="EMBL" id="QDDL01000010">
    <property type="protein sequence ID" value="PVZ65492.1"/>
    <property type="molecule type" value="Genomic_DNA"/>
</dbReference>
<accession>A0A2V1GTU4</accession>
<name>A0A2V1GTU4_9GAMM</name>
<gene>
    <name evidence="2" type="ORF">DC094_18615</name>
</gene>
<dbReference type="Gene3D" id="1.10.287.1490">
    <property type="match status" value="1"/>
</dbReference>
<feature type="coiled-coil region" evidence="1">
    <location>
        <begin position="186"/>
        <end position="220"/>
    </location>
</feature>
<keyword evidence="1" id="KW-0175">Coiled coil</keyword>
<protein>
    <submittedName>
        <fullName evidence="2">Uncharacterized protein</fullName>
    </submittedName>
</protein>
<comment type="caution">
    <text evidence="2">The sequence shown here is derived from an EMBL/GenBank/DDBJ whole genome shotgun (WGS) entry which is preliminary data.</text>
</comment>
<sequence length="1000" mass="108125">MTNRFKISALSVAIALTIAGCGGGGASSDSSSGINEPGKEVNPAVVTVFDGYLQGVRVCADRDGNGQCAAAEYFEGETDKLGQLAVSDINQSLIAEVEAGVTKDLDYGESPLHTGYQLRGVPGNAMISPISDLVMTLAIVGSESGIPSPEDIDNSKQHLLQQLNQSGLQITAKDLMGDYVLKHTITQEIQAELDHLAAEKSDLEAETAALQNEISNLIGEVGQLTNDISGLEADVVDLDAGIEKLIKDIAELKAIGGKDTEIAEKEATKLEKEATKLEKETLKKQTEVTRLEKETLREEKEQLITVHQQAITKIEANVQVIMDDLNKGYQLHVIARGLVEAADDIGGFNSGDLQTRADILGAMFEKSAIVVDDKTNAELASARLEIFLNAGRLEVSDQLLITPIYNLSAVEKANLELDALNLDIYGTYVEFDNHKIIDLAEIFSTDQATFALVNGSAEQQSISIKGLTFDIDQNKVLVVSGLPSEQGEISVPLLARAGKGRKVLATIKTQVGAIDYPITTSAAAIVELEKNLKSDKIHWRLNSPLALTLPAKLFSSHVVKEVVPATEGNAEKIIYETLTVSLGEQTVHGLTLSDNYTVANGGKITGVIAEKGAGKKIQLVVKNETGAKFNYIIELVEITSENNPPVIDPFVLEQFKTEFTGRILSRNEAINVPIPSGLVTDADGDKIKYRTGLSMVPDLGYDSETNAITGALQADGDGHKIHFSATDGEDTVVIEFGLNEINQTPDFKLGASRAVTQQVDTLSWPKKEGDEFIFEFPTEYKVGYGSNQKTISVARPEDLFSDPDGEDSQLRIALDQENSIPGLTLSEDHWSISGNLNGWGDLYEKKISIFVYDDSGSRARFEIGLLEILPIVPPVISINADEQAKFEAAVQKAYQDRTFRVGQPMTDKEFGFGQGVAIGDLFTSGSDDKPVLNISVGEEMAKGLDYHPGGSFPVDYGSHIRGRFLIQGSDQKIHLVATRGGVSKDYFYKFDEILPAAKTE</sequence>
<evidence type="ECO:0000313" key="2">
    <source>
        <dbReference type="EMBL" id="PVZ65492.1"/>
    </source>
</evidence>